<dbReference type="AlphaFoldDB" id="S9S8D4"/>
<evidence type="ECO:0000313" key="2">
    <source>
        <dbReference type="EMBL" id="EPY00343.1"/>
    </source>
</evidence>
<keyword evidence="1" id="KW-1133">Transmembrane helix</keyword>
<reference evidence="2 3" key="1">
    <citation type="submission" date="2013-04" db="EMBL/GenBank/DDBJ databases">
        <authorList>
            <person name="Kuznetsov B."/>
            <person name="Ivanovsky R."/>
        </authorList>
    </citation>
    <scope>NUCLEOTIDE SEQUENCE [LARGE SCALE GENOMIC DNA]</scope>
    <source>
        <strain evidence="2 3">MGU-K5</strain>
    </source>
</reference>
<gene>
    <name evidence="2" type="ORF">K678_16555</name>
</gene>
<proteinExistence type="predicted"/>
<feature type="transmembrane region" description="Helical" evidence="1">
    <location>
        <begin position="76"/>
        <end position="98"/>
    </location>
</feature>
<organism evidence="2 3">
    <name type="scientific">Magnetospirillum fulvum MGU-K5</name>
    <dbReference type="NCBI Taxonomy" id="1316936"/>
    <lineage>
        <taxon>Bacteria</taxon>
        <taxon>Pseudomonadati</taxon>
        <taxon>Pseudomonadota</taxon>
        <taxon>Alphaproteobacteria</taxon>
        <taxon>Rhodospirillales</taxon>
        <taxon>Rhodospirillaceae</taxon>
        <taxon>Magnetospirillum</taxon>
    </lineage>
</organism>
<keyword evidence="1" id="KW-0472">Membrane</keyword>
<keyword evidence="1" id="KW-0812">Transmembrane</keyword>
<name>S9S8D4_MAGFU</name>
<dbReference type="Proteomes" id="UP000015350">
    <property type="component" value="Unassembled WGS sequence"/>
</dbReference>
<evidence type="ECO:0000256" key="1">
    <source>
        <dbReference type="SAM" id="Phobius"/>
    </source>
</evidence>
<dbReference type="STRING" id="1316936.K678_16555"/>
<comment type="caution">
    <text evidence="2">The sequence shown here is derived from an EMBL/GenBank/DDBJ whole genome shotgun (WGS) entry which is preliminary data.</text>
</comment>
<dbReference type="RefSeq" id="WP_021133590.1">
    <property type="nucleotide sequence ID" value="NZ_AQPH01000105.1"/>
</dbReference>
<protein>
    <submittedName>
        <fullName evidence="2">Uncharacterized protein</fullName>
    </submittedName>
</protein>
<feature type="transmembrane region" description="Helical" evidence="1">
    <location>
        <begin position="12"/>
        <end position="30"/>
    </location>
</feature>
<accession>S9S8D4</accession>
<sequence>MKRPTLHKTGLVTVCGVWICWALWSQFLTIPTGEVENHSSLSVKERMNDCAGTFQQRYDCKNSIVIETDRTTFINMVGRIIIVVLPPLLLVGVVKLYARRLDDDDSGDNDEWNDPSHYRRRYHRRTSSRHD</sequence>
<evidence type="ECO:0000313" key="3">
    <source>
        <dbReference type="Proteomes" id="UP000015350"/>
    </source>
</evidence>
<dbReference type="EMBL" id="AQPH01000105">
    <property type="protein sequence ID" value="EPY00343.1"/>
    <property type="molecule type" value="Genomic_DNA"/>
</dbReference>
<dbReference type="OrthoDB" id="7365270at2"/>
<dbReference type="eggNOG" id="ENOG50341B5">
    <property type="taxonomic scope" value="Bacteria"/>
</dbReference>